<name>A0A9D1CQS1_9FIRM</name>
<proteinExistence type="predicted"/>
<dbReference type="SUPFAM" id="SSF53850">
    <property type="entry name" value="Periplasmic binding protein-like II"/>
    <property type="match status" value="1"/>
</dbReference>
<feature type="domain" description="DUF3502" evidence="1">
    <location>
        <begin position="167"/>
        <end position="232"/>
    </location>
</feature>
<dbReference type="Gene3D" id="3.40.190.10">
    <property type="entry name" value="Periplasmic binding protein-like II"/>
    <property type="match status" value="1"/>
</dbReference>
<dbReference type="Pfam" id="PF12010">
    <property type="entry name" value="DUF3502"/>
    <property type="match status" value="1"/>
</dbReference>
<comment type="caution">
    <text evidence="2">The sequence shown here is derived from an EMBL/GenBank/DDBJ whole genome shotgun (WGS) entry which is preliminary data.</text>
</comment>
<reference evidence="2" key="1">
    <citation type="submission" date="2020-10" db="EMBL/GenBank/DDBJ databases">
        <authorList>
            <person name="Gilroy R."/>
        </authorList>
    </citation>
    <scope>NUCLEOTIDE SEQUENCE</scope>
    <source>
        <strain evidence="2">ChiSxjej2B14-6234</strain>
    </source>
</reference>
<reference evidence="2" key="2">
    <citation type="journal article" date="2021" name="PeerJ">
        <title>Extensive microbial diversity within the chicken gut microbiome revealed by metagenomics and culture.</title>
        <authorList>
            <person name="Gilroy R."/>
            <person name="Ravi A."/>
            <person name="Getino M."/>
            <person name="Pursley I."/>
            <person name="Horton D.L."/>
            <person name="Alikhan N.F."/>
            <person name="Baker D."/>
            <person name="Gharbi K."/>
            <person name="Hall N."/>
            <person name="Watson M."/>
            <person name="Adriaenssens E.M."/>
            <person name="Foster-Nyarko E."/>
            <person name="Jarju S."/>
            <person name="Secka A."/>
            <person name="Antonio M."/>
            <person name="Oren A."/>
            <person name="Chaudhuri R.R."/>
            <person name="La Ragione R."/>
            <person name="Hildebrand F."/>
            <person name="Pallen M.J."/>
        </authorList>
    </citation>
    <scope>NUCLEOTIDE SEQUENCE</scope>
    <source>
        <strain evidence="2">ChiSxjej2B14-6234</strain>
    </source>
</reference>
<accession>A0A9D1CQS1</accession>
<protein>
    <submittedName>
        <fullName evidence="2">DUF3502 domain-containing protein</fullName>
    </submittedName>
</protein>
<evidence type="ECO:0000313" key="3">
    <source>
        <dbReference type="Proteomes" id="UP000886887"/>
    </source>
</evidence>
<dbReference type="EMBL" id="DVFJ01000030">
    <property type="protein sequence ID" value="HIQ72216.1"/>
    <property type="molecule type" value="Genomic_DNA"/>
</dbReference>
<dbReference type="InterPro" id="IPR022627">
    <property type="entry name" value="DUF3502"/>
</dbReference>
<dbReference type="AlphaFoldDB" id="A0A9D1CQS1"/>
<dbReference type="Proteomes" id="UP000886887">
    <property type="component" value="Unassembled WGS sequence"/>
</dbReference>
<evidence type="ECO:0000313" key="2">
    <source>
        <dbReference type="EMBL" id="HIQ72216.1"/>
    </source>
</evidence>
<organism evidence="2 3">
    <name type="scientific">Candidatus Onthenecus intestinigallinarum</name>
    <dbReference type="NCBI Taxonomy" id="2840875"/>
    <lineage>
        <taxon>Bacteria</taxon>
        <taxon>Bacillati</taxon>
        <taxon>Bacillota</taxon>
        <taxon>Clostridia</taxon>
        <taxon>Eubacteriales</taxon>
        <taxon>Candidatus Onthenecus</taxon>
    </lineage>
</organism>
<gene>
    <name evidence="2" type="ORF">IAB73_08435</name>
</gene>
<sequence length="234" mass="26808">MPERRAHRPGRDQKYSLVYDASWSSMNTSITGGYYAPLDELIREYAPNLVQTKTKEIFSINRAKGPDGEYHLYGIPLGDYHGRTLQFLNWVAESQEHFDLCAYGIQGVTWEPVGDKQFKVNSDLWTGETWTWVRNAAYERYDSNFTETDLAHIDRFHDPDFFNASVLSGFSFNSEPVSNEVSQYNVALQKYWFAIQNGAVDPEEGMALFREEAYDAVSAICAEMQSQIDAYLSL</sequence>
<evidence type="ECO:0000259" key="1">
    <source>
        <dbReference type="Pfam" id="PF12010"/>
    </source>
</evidence>